<evidence type="ECO:0000313" key="2">
    <source>
        <dbReference type="Proteomes" id="UP001226091"/>
    </source>
</evidence>
<gene>
    <name evidence="1" type="ORF">QLQ22_07680</name>
</gene>
<dbReference type="EMBL" id="CP126116">
    <property type="protein sequence ID" value="WHZ59195.1"/>
    <property type="molecule type" value="Genomic_DNA"/>
</dbReference>
<reference evidence="2" key="1">
    <citation type="journal article" date="2025" name="Aquaculture">
        <title>Assessment of the bioflocculant production and safety properties of Metabacillus hrfriensis sp. nov. based on phenotypic and whole-genome sequencing analysis.</title>
        <authorList>
            <person name="Zhang R."/>
            <person name="Zhao Z."/>
            <person name="Luo L."/>
            <person name="Wang S."/>
            <person name="Guo K."/>
            <person name="Xu W."/>
        </authorList>
    </citation>
    <scope>NUCLEOTIDE SEQUENCE [LARGE SCALE GENOMIC DNA]</scope>
    <source>
        <strain evidence="2">CT-WN-B3</strain>
    </source>
</reference>
<accession>A0ACD4RF85</accession>
<protein>
    <submittedName>
        <fullName evidence="1">ROK family transcriptional regulator</fullName>
    </submittedName>
</protein>
<proteinExistence type="predicted"/>
<sequence>MRRTGDLKLIQELNRSIILDMIRKEAPISRSEIAKRINISPTTVTSAVNELMNEGFVREDGIGVSNGGRKPVLLRFDPNSHFIIGVSISNSYIKVAEMNLEAEIRRKAVYSTNLHFGQAVIDHILESIKQFLQNTVNMERCVGISVITPGIVDADKGFISYNTKLNLNHVPLKKLIEQQFGLKTYLDNDTNSFVLAEKHFGSYSHYKDVIYITVGDGVGSGLMINGSIHRGYRGSSGELGHTTVNRGSGVKCECGNIGCLESYVNWPAIYSKILTAILTRGQQTKIQELVSEDLSQITPEIFIKAINMGDLICLKIMDEVVSYLSAGIVNYIHLFNPEVIILGGNMFQDNLLFIEAIQEEVSRHVIPALKDDIHILPTTLGPEFEMMGAAAVLLQEKFRSPGFFS</sequence>
<keyword evidence="2" id="KW-1185">Reference proteome</keyword>
<evidence type="ECO:0000313" key="1">
    <source>
        <dbReference type="EMBL" id="WHZ59195.1"/>
    </source>
</evidence>
<name>A0ACD4RF85_9BACI</name>
<organism evidence="1 2">
    <name type="scientific">Metabacillus hrfriensis</name>
    <dbReference type="NCBI Taxonomy" id="3048891"/>
    <lineage>
        <taxon>Bacteria</taxon>
        <taxon>Bacillati</taxon>
        <taxon>Bacillota</taxon>
        <taxon>Bacilli</taxon>
        <taxon>Bacillales</taxon>
        <taxon>Bacillaceae</taxon>
        <taxon>Metabacillus</taxon>
    </lineage>
</organism>
<dbReference type="Proteomes" id="UP001226091">
    <property type="component" value="Chromosome"/>
</dbReference>